<dbReference type="PRINTS" id="PR01036">
    <property type="entry name" value="TCRTETB"/>
</dbReference>
<dbReference type="PROSITE" id="PS50850">
    <property type="entry name" value="MFS"/>
    <property type="match status" value="1"/>
</dbReference>
<feature type="transmembrane region" description="Helical" evidence="7">
    <location>
        <begin position="458"/>
        <end position="480"/>
    </location>
</feature>
<dbReference type="RefSeq" id="WP_116022480.1">
    <property type="nucleotide sequence ID" value="NZ_QTTT01000001.1"/>
</dbReference>
<protein>
    <submittedName>
        <fullName evidence="9">EmrB/QacA subfamily drug resistance transporter</fullName>
    </submittedName>
</protein>
<feature type="transmembrane region" description="Helical" evidence="7">
    <location>
        <begin position="48"/>
        <end position="67"/>
    </location>
</feature>
<organism evidence="9 10">
    <name type="scientific">Thermomonospora umbrina</name>
    <dbReference type="NCBI Taxonomy" id="111806"/>
    <lineage>
        <taxon>Bacteria</taxon>
        <taxon>Bacillati</taxon>
        <taxon>Actinomycetota</taxon>
        <taxon>Actinomycetes</taxon>
        <taxon>Streptosporangiales</taxon>
        <taxon>Thermomonosporaceae</taxon>
        <taxon>Thermomonospora</taxon>
    </lineage>
</organism>
<feature type="transmembrane region" description="Helical" evidence="7">
    <location>
        <begin position="259"/>
        <end position="279"/>
    </location>
</feature>
<dbReference type="OrthoDB" id="9781469at2"/>
<dbReference type="InterPro" id="IPR011701">
    <property type="entry name" value="MFS"/>
</dbReference>
<dbReference type="InterPro" id="IPR004638">
    <property type="entry name" value="EmrB-like"/>
</dbReference>
<dbReference type="PANTHER" id="PTHR42718:SF49">
    <property type="entry name" value="EXPORT PROTEIN"/>
    <property type="match status" value="1"/>
</dbReference>
<comment type="subcellular location">
    <subcellularLocation>
        <location evidence="1">Cell membrane</location>
        <topology evidence="1">Multi-pass membrane protein</topology>
    </subcellularLocation>
</comment>
<feature type="transmembrane region" description="Helical" evidence="7">
    <location>
        <begin position="349"/>
        <end position="380"/>
    </location>
</feature>
<feature type="transmembrane region" description="Helical" evidence="7">
    <location>
        <begin position="7"/>
        <end position="28"/>
    </location>
</feature>
<gene>
    <name evidence="9" type="ORF">DFJ69_2355</name>
</gene>
<feature type="domain" description="Major facilitator superfamily (MFS) profile" evidence="8">
    <location>
        <begin position="6"/>
        <end position="484"/>
    </location>
</feature>
<dbReference type="EMBL" id="QTTT01000001">
    <property type="protein sequence ID" value="REE96902.1"/>
    <property type="molecule type" value="Genomic_DNA"/>
</dbReference>
<evidence type="ECO:0000313" key="10">
    <source>
        <dbReference type="Proteomes" id="UP000256661"/>
    </source>
</evidence>
<dbReference type="GO" id="GO:0005886">
    <property type="term" value="C:plasma membrane"/>
    <property type="evidence" value="ECO:0007669"/>
    <property type="project" value="UniProtKB-SubCell"/>
</dbReference>
<dbReference type="Gene3D" id="1.20.1250.20">
    <property type="entry name" value="MFS general substrate transporter like domains"/>
    <property type="match status" value="1"/>
</dbReference>
<feature type="transmembrane region" description="Helical" evidence="7">
    <location>
        <begin position="291"/>
        <end position="313"/>
    </location>
</feature>
<accession>A0A3D9SLU9</accession>
<dbReference type="SUPFAM" id="SSF103473">
    <property type="entry name" value="MFS general substrate transporter"/>
    <property type="match status" value="1"/>
</dbReference>
<dbReference type="InterPro" id="IPR036259">
    <property type="entry name" value="MFS_trans_sf"/>
</dbReference>
<keyword evidence="5 7" id="KW-1133">Transmembrane helix</keyword>
<dbReference type="InterPro" id="IPR020846">
    <property type="entry name" value="MFS_dom"/>
</dbReference>
<comment type="caution">
    <text evidence="9">The sequence shown here is derived from an EMBL/GenBank/DDBJ whole genome shotgun (WGS) entry which is preliminary data.</text>
</comment>
<keyword evidence="3" id="KW-1003">Cell membrane</keyword>
<dbReference type="CDD" id="cd17321">
    <property type="entry name" value="MFS_MMR_MDR_like"/>
    <property type="match status" value="1"/>
</dbReference>
<feature type="transmembrane region" description="Helical" evidence="7">
    <location>
        <begin position="217"/>
        <end position="239"/>
    </location>
</feature>
<feature type="transmembrane region" description="Helical" evidence="7">
    <location>
        <begin position="72"/>
        <end position="91"/>
    </location>
</feature>
<feature type="transmembrane region" description="Helical" evidence="7">
    <location>
        <begin position="191"/>
        <end position="211"/>
    </location>
</feature>
<feature type="transmembrane region" description="Helical" evidence="7">
    <location>
        <begin position="158"/>
        <end position="179"/>
    </location>
</feature>
<evidence type="ECO:0000259" key="8">
    <source>
        <dbReference type="PROSITE" id="PS50850"/>
    </source>
</evidence>
<keyword evidence="4 7" id="KW-0812">Transmembrane</keyword>
<dbReference type="Gene3D" id="1.20.1720.10">
    <property type="entry name" value="Multidrug resistance protein D"/>
    <property type="match status" value="1"/>
</dbReference>
<dbReference type="PANTHER" id="PTHR42718">
    <property type="entry name" value="MAJOR FACILITATOR SUPERFAMILY MULTIDRUG TRANSPORTER MFSC"/>
    <property type="match status" value="1"/>
</dbReference>
<evidence type="ECO:0000256" key="2">
    <source>
        <dbReference type="ARBA" id="ARBA00022448"/>
    </source>
</evidence>
<feature type="transmembrane region" description="Helical" evidence="7">
    <location>
        <begin position="392"/>
        <end position="409"/>
    </location>
</feature>
<reference evidence="9 10" key="1">
    <citation type="submission" date="2018-08" db="EMBL/GenBank/DDBJ databases">
        <title>Sequencing the genomes of 1000 actinobacteria strains.</title>
        <authorList>
            <person name="Klenk H.-P."/>
        </authorList>
    </citation>
    <scope>NUCLEOTIDE SEQUENCE [LARGE SCALE GENOMIC DNA]</scope>
    <source>
        <strain evidence="9 10">DSM 43927</strain>
    </source>
</reference>
<sequence>MRKWGPLAAVCIGAFMLLVDVTIVTVALPDMATGLETSFSSLQWVMDVYALVLAALLLGSGSLADLIGRRRVYVLGLVVFAVASLACGLAPNAGTLIAARGVQGLGAAAMFATTMALINSVYRGRDRGVAFGIWGAVNGAAAAAGPIIGGLLVSPFGWRAVFLVNLPVSVLAIVLALRAVPESSDPHARRVDVPGTVTFTAGAAGLTYGLIRAGELGWTAASVVWPLAAGAVALVLFVVVEIRRPDPMLDLRLFRSSSFAALMVASALMTFAAFAYSPFLSLWLQSVLELSAIQAGLVFLPLSAVAFVVAGAGGRLVHEASPRPVIGIGLLLIGAGMAGQAVLTEDSGWAAILVGLAVVGVGVGLATPVVSSAAMAAVPVERSGMAAGAANSFRQLGFALGVAVLGGVFRDGMTRSLDGETPDPDAVAHALTGGRAQAVIAQDPGAAPLVRGAFADGLNVTMLVAGVAGVVAGLIVLAFVRRTAPAPAPAVPARTS</sequence>
<evidence type="ECO:0000256" key="1">
    <source>
        <dbReference type="ARBA" id="ARBA00004651"/>
    </source>
</evidence>
<proteinExistence type="predicted"/>
<name>A0A3D9SLU9_9ACTN</name>
<keyword evidence="2" id="KW-0813">Transport</keyword>
<evidence type="ECO:0000256" key="7">
    <source>
        <dbReference type="SAM" id="Phobius"/>
    </source>
</evidence>
<evidence type="ECO:0000256" key="3">
    <source>
        <dbReference type="ARBA" id="ARBA00022475"/>
    </source>
</evidence>
<evidence type="ECO:0000313" key="9">
    <source>
        <dbReference type="EMBL" id="REE96902.1"/>
    </source>
</evidence>
<dbReference type="NCBIfam" id="TIGR00711">
    <property type="entry name" value="efflux_EmrB"/>
    <property type="match status" value="1"/>
</dbReference>
<feature type="transmembrane region" description="Helical" evidence="7">
    <location>
        <begin position="97"/>
        <end position="118"/>
    </location>
</feature>
<evidence type="ECO:0000256" key="4">
    <source>
        <dbReference type="ARBA" id="ARBA00022692"/>
    </source>
</evidence>
<evidence type="ECO:0000256" key="5">
    <source>
        <dbReference type="ARBA" id="ARBA00022989"/>
    </source>
</evidence>
<feature type="transmembrane region" description="Helical" evidence="7">
    <location>
        <begin position="130"/>
        <end position="152"/>
    </location>
</feature>
<keyword evidence="6 7" id="KW-0472">Membrane</keyword>
<dbReference type="AlphaFoldDB" id="A0A3D9SLU9"/>
<evidence type="ECO:0000256" key="6">
    <source>
        <dbReference type="ARBA" id="ARBA00023136"/>
    </source>
</evidence>
<keyword evidence="10" id="KW-1185">Reference proteome</keyword>
<dbReference type="GO" id="GO:0022857">
    <property type="term" value="F:transmembrane transporter activity"/>
    <property type="evidence" value="ECO:0007669"/>
    <property type="project" value="InterPro"/>
</dbReference>
<dbReference type="Pfam" id="PF07690">
    <property type="entry name" value="MFS_1"/>
    <property type="match status" value="1"/>
</dbReference>
<feature type="transmembrane region" description="Helical" evidence="7">
    <location>
        <begin position="325"/>
        <end position="343"/>
    </location>
</feature>
<dbReference type="Proteomes" id="UP000256661">
    <property type="component" value="Unassembled WGS sequence"/>
</dbReference>